<feature type="domain" description="Thioredoxin-like fold" evidence="1">
    <location>
        <begin position="115"/>
        <end position="145"/>
    </location>
</feature>
<dbReference type="Pfam" id="PF13192">
    <property type="entry name" value="Thioredoxin_3"/>
    <property type="match status" value="1"/>
</dbReference>
<evidence type="ECO:0000313" key="3">
    <source>
        <dbReference type="Proteomes" id="UP000002710"/>
    </source>
</evidence>
<protein>
    <recommendedName>
        <fullName evidence="1">Thioredoxin-like fold domain-containing protein</fullName>
    </recommendedName>
</protein>
<accession>Q317L1</accession>
<gene>
    <name evidence="2" type="ordered locus">Dde_0084</name>
</gene>
<dbReference type="HOGENOM" id="CLU_1728489_0_0_7"/>
<proteinExistence type="predicted"/>
<dbReference type="RefSeq" id="WP_011366266.1">
    <property type="nucleotide sequence ID" value="NC_007519.1"/>
</dbReference>
<sequence length="154" mass="16541">MKKAVDILVIGTEPPCPRCDLLGLLLQQEAPEGGNWVLRHCAFDAPEAVQLGTALRCRIGTAGHVASAADIHMDREEVYRLAAGPSGKVALRPADRWSPELDRALEPCRLAAPAAGFLMTPVLVIDGRVVHHGNVPQRESIAALLRKELRGAGF</sequence>
<dbReference type="AlphaFoldDB" id="Q317L1"/>
<dbReference type="InterPro" id="IPR012336">
    <property type="entry name" value="Thioredoxin-like_fold"/>
</dbReference>
<dbReference type="Gene3D" id="3.40.30.10">
    <property type="entry name" value="Glutaredoxin"/>
    <property type="match status" value="1"/>
</dbReference>
<name>Q317L1_OLEA2</name>
<evidence type="ECO:0000313" key="2">
    <source>
        <dbReference type="EMBL" id="ABB36885.1"/>
    </source>
</evidence>
<keyword evidence="3" id="KW-1185">Reference proteome</keyword>
<reference evidence="2 3" key="1">
    <citation type="journal article" date="2011" name="J. Bacteriol.">
        <title>Complete genome sequence and updated annotation of Desulfovibrio alaskensis G20.</title>
        <authorList>
            <person name="Hauser L.J."/>
            <person name="Land M.L."/>
            <person name="Brown S.D."/>
            <person name="Larimer F."/>
            <person name="Keller K.L."/>
            <person name="Rapp-Giles B.J."/>
            <person name="Price M.N."/>
            <person name="Lin M."/>
            <person name="Bruce D.C."/>
            <person name="Detter J.C."/>
            <person name="Tapia R."/>
            <person name="Han C.S."/>
            <person name="Goodwin L.A."/>
            <person name="Cheng J.F."/>
            <person name="Pitluck S."/>
            <person name="Copeland A."/>
            <person name="Lucas S."/>
            <person name="Nolan M."/>
            <person name="Lapidus A.L."/>
            <person name="Palumbo A.V."/>
            <person name="Wall J.D."/>
        </authorList>
    </citation>
    <scope>NUCLEOTIDE SEQUENCE [LARGE SCALE GENOMIC DNA]</scope>
    <source>
        <strain evidence="3">ATCC BAA 1058 / DSM 17464 / G20</strain>
    </source>
</reference>
<dbReference type="KEGG" id="dde:Dde_0084"/>
<evidence type="ECO:0000259" key="1">
    <source>
        <dbReference type="Pfam" id="PF13192"/>
    </source>
</evidence>
<dbReference type="STRING" id="207559.Dde_0084"/>
<dbReference type="Proteomes" id="UP000002710">
    <property type="component" value="Chromosome"/>
</dbReference>
<dbReference type="EMBL" id="CP000112">
    <property type="protein sequence ID" value="ABB36885.1"/>
    <property type="molecule type" value="Genomic_DNA"/>
</dbReference>
<organism evidence="2 3">
    <name type="scientific">Oleidesulfovibrio alaskensis (strain ATCC BAA-1058 / DSM 17464 / G20)</name>
    <name type="common">Desulfovibrio alaskensis</name>
    <dbReference type="NCBI Taxonomy" id="207559"/>
    <lineage>
        <taxon>Bacteria</taxon>
        <taxon>Pseudomonadati</taxon>
        <taxon>Thermodesulfobacteriota</taxon>
        <taxon>Desulfovibrionia</taxon>
        <taxon>Desulfovibrionales</taxon>
        <taxon>Desulfovibrionaceae</taxon>
        <taxon>Oleidesulfovibrio</taxon>
    </lineage>
</organism>
<dbReference type="eggNOG" id="ENOG5030062">
    <property type="taxonomic scope" value="Bacteria"/>
</dbReference>